<proteinExistence type="predicted"/>
<organism evidence="1 2">
    <name type="scientific">Ectocarpus siliculosus</name>
    <name type="common">Brown alga</name>
    <name type="synonym">Conferva siliculosa</name>
    <dbReference type="NCBI Taxonomy" id="2880"/>
    <lineage>
        <taxon>Eukaryota</taxon>
        <taxon>Sar</taxon>
        <taxon>Stramenopiles</taxon>
        <taxon>Ochrophyta</taxon>
        <taxon>PX clade</taxon>
        <taxon>Phaeophyceae</taxon>
        <taxon>Ectocarpales</taxon>
        <taxon>Ectocarpaceae</taxon>
        <taxon>Ectocarpus</taxon>
    </lineage>
</organism>
<name>D8LTU7_ECTSI</name>
<dbReference type="OrthoDB" id="5985073at2759"/>
<sequence length="377" mass="41049">MTMTAMGRSRFCKTSMTFTAAFLLGHQSGAHAAAHLHLRQLVTCDDTCEYTSTDGTTGRTCDPTCDDGEPYGVYGCNTKDGKYGSNCRYCFNDISRAIKFDSPDDRTIMCDTLQPPDLDALESGCTDSCEYTSNDGTTGRMCDPTCEDGDPHGMLFCDTKSGQYGSNCRYCFNDVDRAMKFDTPDNRAIMCDTLLPVGTDAGDDFDGNYTHLGCFMDSPDDRVLGHKLTDDDDTTAEREYLSCGLRLLQSSAATPEGAFSEDIVQIIEVEGTDPGGAYWADSYSVGGKCYMQTTFDHDIGEVEVDTPQGTMKIEDLFNLLEPGPGSEGRPLYNDIQCGNGPVNSDSLGDEFLCPGLVEYGREGCGQIGPMWDLSELE</sequence>
<reference evidence="1 2" key="1">
    <citation type="journal article" date="2010" name="Nature">
        <title>The Ectocarpus genome and the independent evolution of multicellularity in brown algae.</title>
        <authorList>
            <person name="Cock J.M."/>
            <person name="Sterck L."/>
            <person name="Rouze P."/>
            <person name="Scornet D."/>
            <person name="Allen A.E."/>
            <person name="Amoutzias G."/>
            <person name="Anthouard V."/>
            <person name="Artiguenave F."/>
            <person name="Aury J.M."/>
            <person name="Badger J.H."/>
            <person name="Beszteri B."/>
            <person name="Billiau K."/>
            <person name="Bonnet E."/>
            <person name="Bothwell J.H."/>
            <person name="Bowler C."/>
            <person name="Boyen C."/>
            <person name="Brownlee C."/>
            <person name="Carrano C.J."/>
            <person name="Charrier B."/>
            <person name="Cho G.Y."/>
            <person name="Coelho S.M."/>
            <person name="Collen J."/>
            <person name="Corre E."/>
            <person name="Da Silva C."/>
            <person name="Delage L."/>
            <person name="Delaroque N."/>
            <person name="Dittami S.M."/>
            <person name="Doulbeau S."/>
            <person name="Elias M."/>
            <person name="Farnham G."/>
            <person name="Gachon C.M."/>
            <person name="Gschloessl B."/>
            <person name="Heesch S."/>
            <person name="Jabbari K."/>
            <person name="Jubin C."/>
            <person name="Kawai H."/>
            <person name="Kimura K."/>
            <person name="Kloareg B."/>
            <person name="Kupper F.C."/>
            <person name="Lang D."/>
            <person name="Le Bail A."/>
            <person name="Leblanc C."/>
            <person name="Lerouge P."/>
            <person name="Lohr M."/>
            <person name="Lopez P.J."/>
            <person name="Martens C."/>
            <person name="Maumus F."/>
            <person name="Michel G."/>
            <person name="Miranda-Saavedra D."/>
            <person name="Morales J."/>
            <person name="Moreau H."/>
            <person name="Motomura T."/>
            <person name="Nagasato C."/>
            <person name="Napoli C.A."/>
            <person name="Nelson D.R."/>
            <person name="Nyvall-Collen P."/>
            <person name="Peters A.F."/>
            <person name="Pommier C."/>
            <person name="Potin P."/>
            <person name="Poulain J."/>
            <person name="Quesneville H."/>
            <person name="Read B."/>
            <person name="Rensing S.A."/>
            <person name="Ritter A."/>
            <person name="Rousvoal S."/>
            <person name="Samanta M."/>
            <person name="Samson G."/>
            <person name="Schroeder D.C."/>
            <person name="Segurens B."/>
            <person name="Strittmatter M."/>
            <person name="Tonon T."/>
            <person name="Tregear J.W."/>
            <person name="Valentin K."/>
            <person name="von Dassow P."/>
            <person name="Yamagishi T."/>
            <person name="Van de Peer Y."/>
            <person name="Wincker P."/>
        </authorList>
    </citation>
    <scope>NUCLEOTIDE SEQUENCE [LARGE SCALE GENOMIC DNA]</scope>
    <source>
        <strain evidence="2">Ec32 / CCAP1310/4</strain>
    </source>
</reference>
<dbReference type="EMBL" id="FN649137">
    <property type="protein sequence ID" value="CBN73994.1"/>
    <property type="molecule type" value="Genomic_DNA"/>
</dbReference>
<protein>
    <submittedName>
        <fullName evidence="1">Uncharacterized protein</fullName>
    </submittedName>
</protein>
<gene>
    <name evidence="1" type="ORF">Esi_0009_0185</name>
</gene>
<keyword evidence="2" id="KW-1185">Reference proteome</keyword>
<dbReference type="EMBL" id="FN649732">
    <property type="protein sequence ID" value="CBN73994.1"/>
    <property type="molecule type" value="Genomic_DNA"/>
</dbReference>
<dbReference type="AlphaFoldDB" id="D8LTU7"/>
<accession>D8LTU7</accession>
<dbReference type="InParanoid" id="D8LTU7"/>
<dbReference type="eggNOG" id="ENOG502ST37">
    <property type="taxonomic scope" value="Eukaryota"/>
</dbReference>
<evidence type="ECO:0000313" key="2">
    <source>
        <dbReference type="Proteomes" id="UP000002630"/>
    </source>
</evidence>
<dbReference type="Proteomes" id="UP000002630">
    <property type="component" value="Linkage Group LG07"/>
</dbReference>
<evidence type="ECO:0000313" key="1">
    <source>
        <dbReference type="EMBL" id="CBN73994.1"/>
    </source>
</evidence>